<evidence type="ECO:0000256" key="3">
    <source>
        <dbReference type="ARBA" id="ARBA00023125"/>
    </source>
</evidence>
<dbReference type="SMART" id="SM00448">
    <property type="entry name" value="REC"/>
    <property type="match status" value="1"/>
</dbReference>
<dbReference type="GO" id="GO:0006355">
    <property type="term" value="P:regulation of DNA-templated transcription"/>
    <property type="evidence" value="ECO:0007669"/>
    <property type="project" value="InterPro"/>
</dbReference>
<dbReference type="InterPro" id="IPR039420">
    <property type="entry name" value="WalR-like"/>
</dbReference>
<dbReference type="InterPro" id="IPR058245">
    <property type="entry name" value="NreC/VraR/RcsB-like_REC"/>
</dbReference>
<feature type="domain" description="HTH luxR-type" evidence="6">
    <location>
        <begin position="168"/>
        <end position="233"/>
    </location>
</feature>
<evidence type="ECO:0000256" key="5">
    <source>
        <dbReference type="PROSITE-ProRule" id="PRU00169"/>
    </source>
</evidence>
<dbReference type="SUPFAM" id="SSF46894">
    <property type="entry name" value="C-terminal effector domain of the bipartite response regulators"/>
    <property type="match status" value="1"/>
</dbReference>
<dbReference type="PANTHER" id="PTHR43214:SF41">
    <property type="entry name" value="NITRATE_NITRITE RESPONSE REGULATOR PROTEIN NARP"/>
    <property type="match status" value="1"/>
</dbReference>
<organism evidence="8 9">
    <name type="scientific">Acidovorax soli</name>
    <dbReference type="NCBI Taxonomy" id="592050"/>
    <lineage>
        <taxon>Bacteria</taxon>
        <taxon>Pseudomonadati</taxon>
        <taxon>Pseudomonadota</taxon>
        <taxon>Betaproteobacteria</taxon>
        <taxon>Burkholderiales</taxon>
        <taxon>Comamonadaceae</taxon>
        <taxon>Acidovorax</taxon>
    </lineage>
</organism>
<dbReference type="PROSITE" id="PS50110">
    <property type="entry name" value="RESPONSE_REGULATORY"/>
    <property type="match status" value="1"/>
</dbReference>
<evidence type="ECO:0000256" key="2">
    <source>
        <dbReference type="ARBA" id="ARBA00023015"/>
    </source>
</evidence>
<keyword evidence="1 5" id="KW-0597">Phosphoprotein</keyword>
<evidence type="ECO:0000259" key="6">
    <source>
        <dbReference type="PROSITE" id="PS50043"/>
    </source>
</evidence>
<evidence type="ECO:0000313" key="9">
    <source>
        <dbReference type="Proteomes" id="UP000575083"/>
    </source>
</evidence>
<dbReference type="PROSITE" id="PS00622">
    <property type="entry name" value="HTH_LUXR_1"/>
    <property type="match status" value="1"/>
</dbReference>
<sequence length="235" mass="24878">MSPALSTSPASIQIALVEDDPQFQAAVASAIRQTDDMRLLWVADTLAQALQALGQGPAADVLLVDLGLPDGSGIEAIAAAARLWPACAVMVSTAFGDEAHVLQSIEAGASGYLLKDSMPERIVGEIRSLHAGGSPISPLIARQVLMRFKQASAPASESAAHADADTAEASHVVTLSAREREVLLYITKGFTADEIARVLEVSHHTVLTFVRRTYAKLKVRSKAEAIYEARARGLI</sequence>
<keyword evidence="3 8" id="KW-0238">DNA-binding</keyword>
<keyword evidence="9" id="KW-1185">Reference proteome</keyword>
<reference evidence="8 9" key="1">
    <citation type="submission" date="2020-08" db="EMBL/GenBank/DDBJ databases">
        <title>Functional genomics of gut bacteria from endangered species of beetles.</title>
        <authorList>
            <person name="Carlos-Shanley C."/>
        </authorList>
    </citation>
    <scope>NUCLEOTIDE SEQUENCE [LARGE SCALE GENOMIC DNA]</scope>
    <source>
        <strain evidence="8 9">S00198</strain>
    </source>
</reference>
<dbReference type="Pfam" id="PF00072">
    <property type="entry name" value="Response_reg"/>
    <property type="match status" value="1"/>
</dbReference>
<dbReference type="Gene3D" id="3.40.50.2300">
    <property type="match status" value="1"/>
</dbReference>
<dbReference type="CDD" id="cd17535">
    <property type="entry name" value="REC_NarL-like"/>
    <property type="match status" value="1"/>
</dbReference>
<name>A0A7X0PJV0_9BURK</name>
<dbReference type="AlphaFoldDB" id="A0A7X0PJV0"/>
<feature type="domain" description="Response regulatory" evidence="7">
    <location>
        <begin position="13"/>
        <end position="130"/>
    </location>
</feature>
<dbReference type="PANTHER" id="PTHR43214">
    <property type="entry name" value="TWO-COMPONENT RESPONSE REGULATOR"/>
    <property type="match status" value="1"/>
</dbReference>
<gene>
    <name evidence="8" type="ORF">HNP48_005962</name>
</gene>
<feature type="modified residue" description="4-aspartylphosphate" evidence="5">
    <location>
        <position position="65"/>
    </location>
</feature>
<dbReference type="InterPro" id="IPR011006">
    <property type="entry name" value="CheY-like_superfamily"/>
</dbReference>
<dbReference type="InterPro" id="IPR000792">
    <property type="entry name" value="Tscrpt_reg_LuxR_C"/>
</dbReference>
<dbReference type="GO" id="GO:0003677">
    <property type="term" value="F:DNA binding"/>
    <property type="evidence" value="ECO:0007669"/>
    <property type="project" value="UniProtKB-KW"/>
</dbReference>
<comment type="caution">
    <text evidence="8">The sequence shown here is derived from an EMBL/GenBank/DDBJ whole genome shotgun (WGS) entry which is preliminary data.</text>
</comment>
<evidence type="ECO:0000256" key="4">
    <source>
        <dbReference type="ARBA" id="ARBA00023163"/>
    </source>
</evidence>
<dbReference type="SMART" id="SM00421">
    <property type="entry name" value="HTH_LUXR"/>
    <property type="match status" value="1"/>
</dbReference>
<dbReference type="Pfam" id="PF00196">
    <property type="entry name" value="GerE"/>
    <property type="match status" value="1"/>
</dbReference>
<dbReference type="RefSeq" id="WP_184864055.1">
    <property type="nucleotide sequence ID" value="NZ_JACHLK010000017.1"/>
</dbReference>
<dbReference type="Proteomes" id="UP000575083">
    <property type="component" value="Unassembled WGS sequence"/>
</dbReference>
<evidence type="ECO:0000256" key="1">
    <source>
        <dbReference type="ARBA" id="ARBA00022553"/>
    </source>
</evidence>
<proteinExistence type="predicted"/>
<dbReference type="InterPro" id="IPR001789">
    <property type="entry name" value="Sig_transdc_resp-reg_receiver"/>
</dbReference>
<keyword evidence="2" id="KW-0805">Transcription regulation</keyword>
<dbReference type="PRINTS" id="PR00038">
    <property type="entry name" value="HTHLUXR"/>
</dbReference>
<dbReference type="PROSITE" id="PS50043">
    <property type="entry name" value="HTH_LUXR_2"/>
    <property type="match status" value="1"/>
</dbReference>
<accession>A0A7X0PJV0</accession>
<dbReference type="SUPFAM" id="SSF52172">
    <property type="entry name" value="CheY-like"/>
    <property type="match status" value="1"/>
</dbReference>
<evidence type="ECO:0000313" key="8">
    <source>
        <dbReference type="EMBL" id="MBB6563243.1"/>
    </source>
</evidence>
<dbReference type="InterPro" id="IPR016032">
    <property type="entry name" value="Sig_transdc_resp-reg_C-effctor"/>
</dbReference>
<keyword evidence="4" id="KW-0804">Transcription</keyword>
<dbReference type="EMBL" id="JACHLK010000017">
    <property type="protein sequence ID" value="MBB6563243.1"/>
    <property type="molecule type" value="Genomic_DNA"/>
</dbReference>
<evidence type="ECO:0000259" key="7">
    <source>
        <dbReference type="PROSITE" id="PS50110"/>
    </source>
</evidence>
<dbReference type="CDD" id="cd06170">
    <property type="entry name" value="LuxR_C_like"/>
    <property type="match status" value="1"/>
</dbReference>
<dbReference type="GO" id="GO:0000160">
    <property type="term" value="P:phosphorelay signal transduction system"/>
    <property type="evidence" value="ECO:0007669"/>
    <property type="project" value="InterPro"/>
</dbReference>
<protein>
    <submittedName>
        <fullName evidence="8">DNA-binding NarL/FixJ family response regulator</fullName>
    </submittedName>
</protein>